<keyword evidence="6" id="KW-0408">Iron</keyword>
<keyword evidence="7" id="KW-0411">Iron-sulfur</keyword>
<comment type="similarity">
    <text evidence="2">Belongs to the complex I 20 kDa subunit family.</text>
</comment>
<dbReference type="Pfam" id="PF01058">
    <property type="entry name" value="Oxidored_q6"/>
    <property type="match status" value="1"/>
</dbReference>
<gene>
    <name evidence="10" type="ORF">DOFOFD_00075</name>
</gene>
<evidence type="ECO:0000256" key="8">
    <source>
        <dbReference type="ARBA" id="ARBA00023136"/>
    </source>
</evidence>
<dbReference type="Gene3D" id="3.40.50.12280">
    <property type="match status" value="1"/>
</dbReference>
<accession>A0ABU7U0M3</accession>
<reference evidence="10 11" key="1">
    <citation type="submission" date="2023-10" db="EMBL/GenBank/DDBJ databases">
        <title>Sorlinia euscelidii gen. nov., sp. nov., an acetic acid bacteria isolated from the gut of Euscelidius variegatus emitter.</title>
        <authorList>
            <person name="Michoud G."/>
            <person name="Marasco R."/>
            <person name="Seferji K."/>
            <person name="Gonella E."/>
            <person name="Garuglieri E."/>
            <person name="Alma A."/>
            <person name="Mapelli F."/>
            <person name="Borin S."/>
            <person name="Daffonchio D."/>
            <person name="Crotti E."/>
        </authorList>
    </citation>
    <scope>NUCLEOTIDE SEQUENCE [LARGE SCALE GENOMIC DNA]</scope>
    <source>
        <strain evidence="10 11">EV16P</strain>
    </source>
</reference>
<protein>
    <recommendedName>
        <fullName evidence="9">NADH:ubiquinone oxidoreductase-like 20kDa subunit domain-containing protein</fullName>
    </recommendedName>
</protein>
<dbReference type="Proteomes" id="UP001312908">
    <property type="component" value="Unassembled WGS sequence"/>
</dbReference>
<dbReference type="PANTHER" id="PTHR42989">
    <property type="entry name" value="HYDROGENASE-4 COMPONENT I"/>
    <property type="match status" value="1"/>
</dbReference>
<keyword evidence="8" id="KW-0472">Membrane</keyword>
<dbReference type="RefSeq" id="WP_394818490.1">
    <property type="nucleotide sequence ID" value="NZ_JAWJZY010000001.1"/>
</dbReference>
<evidence type="ECO:0000259" key="9">
    <source>
        <dbReference type="Pfam" id="PF01058"/>
    </source>
</evidence>
<evidence type="ECO:0000256" key="1">
    <source>
        <dbReference type="ARBA" id="ARBA00001966"/>
    </source>
</evidence>
<keyword evidence="4" id="KW-0004">4Fe-4S</keyword>
<comment type="cofactor">
    <cofactor evidence="1">
        <name>[4Fe-4S] cluster</name>
        <dbReference type="ChEBI" id="CHEBI:49883"/>
    </cofactor>
</comment>
<comment type="caution">
    <text evidence="10">The sequence shown here is derived from an EMBL/GenBank/DDBJ whole genome shotgun (WGS) entry which is preliminary data.</text>
</comment>
<proteinExistence type="inferred from homology"/>
<dbReference type="InterPro" id="IPR006137">
    <property type="entry name" value="NADH_UbQ_OxRdtase-like_20kDa"/>
</dbReference>
<keyword evidence="3" id="KW-1003">Cell membrane</keyword>
<evidence type="ECO:0000313" key="10">
    <source>
        <dbReference type="EMBL" id="MEE8657417.1"/>
    </source>
</evidence>
<evidence type="ECO:0000256" key="5">
    <source>
        <dbReference type="ARBA" id="ARBA00022723"/>
    </source>
</evidence>
<organism evidence="10 11">
    <name type="scientific">Sorlinia euscelidii</name>
    <dbReference type="NCBI Taxonomy" id="3081148"/>
    <lineage>
        <taxon>Bacteria</taxon>
        <taxon>Pseudomonadati</taxon>
        <taxon>Pseudomonadota</taxon>
        <taxon>Alphaproteobacteria</taxon>
        <taxon>Acetobacterales</taxon>
        <taxon>Acetobacteraceae</taxon>
        <taxon>Sorlinia</taxon>
    </lineage>
</organism>
<evidence type="ECO:0000256" key="2">
    <source>
        <dbReference type="ARBA" id="ARBA00009173"/>
    </source>
</evidence>
<evidence type="ECO:0000313" key="11">
    <source>
        <dbReference type="Proteomes" id="UP001312908"/>
    </source>
</evidence>
<dbReference type="InterPro" id="IPR052375">
    <property type="entry name" value="Complex_I_20kDa-like"/>
</dbReference>
<evidence type="ECO:0000256" key="6">
    <source>
        <dbReference type="ARBA" id="ARBA00023004"/>
    </source>
</evidence>
<dbReference type="EMBL" id="JAWJZY010000001">
    <property type="protein sequence ID" value="MEE8657417.1"/>
    <property type="molecule type" value="Genomic_DNA"/>
</dbReference>
<sequence length="169" mass="18323">MLILRAIIEAHFLRNRPRSGRQVPPLALFHAQGGGCDLCTGNLNRLQSAAWEDLSYGLRFVQTPYEAEIMVLTGSLTRVAFEDIQNIWQVMPAPKGVISIGNCAIGESDFAGLYAVIRGGMAPHLKQPVKLNSVIKGCPPSLDQIADGLTDMCRDAVTPRQARPAEATP</sequence>
<feature type="domain" description="NADH:ubiquinone oxidoreductase-like 20kDa subunit" evidence="9">
    <location>
        <begin position="50"/>
        <end position="151"/>
    </location>
</feature>
<evidence type="ECO:0000256" key="7">
    <source>
        <dbReference type="ARBA" id="ARBA00023014"/>
    </source>
</evidence>
<keyword evidence="11" id="KW-1185">Reference proteome</keyword>
<dbReference type="SUPFAM" id="SSF56770">
    <property type="entry name" value="HydA/Nqo6-like"/>
    <property type="match status" value="1"/>
</dbReference>
<dbReference type="PANTHER" id="PTHR42989:SF1">
    <property type="entry name" value="FORMATE HYDROGENLYASE SUBUNIT 7-RELATED"/>
    <property type="match status" value="1"/>
</dbReference>
<keyword evidence="5" id="KW-0479">Metal-binding</keyword>
<name>A0ABU7U0M3_9PROT</name>
<evidence type="ECO:0000256" key="4">
    <source>
        <dbReference type="ARBA" id="ARBA00022485"/>
    </source>
</evidence>
<evidence type="ECO:0000256" key="3">
    <source>
        <dbReference type="ARBA" id="ARBA00022475"/>
    </source>
</evidence>